<comment type="similarity">
    <text evidence="3">Belongs to the ARL6IP4 family.</text>
</comment>
<evidence type="ECO:0000256" key="8">
    <source>
        <dbReference type="SAM" id="MobiDB-lite"/>
    </source>
</evidence>
<dbReference type="AlphaFoldDB" id="A0A7S3V451"/>
<keyword evidence="6" id="KW-0508">mRNA splicing</keyword>
<feature type="compositionally biased region" description="Polar residues" evidence="8">
    <location>
        <begin position="1"/>
        <end position="10"/>
    </location>
</feature>
<evidence type="ECO:0000313" key="9">
    <source>
        <dbReference type="EMBL" id="CAE0455374.1"/>
    </source>
</evidence>
<protein>
    <recommendedName>
        <fullName evidence="4">ADP-ribosylation factor-like protein 6-interacting protein 4</fullName>
    </recommendedName>
</protein>
<dbReference type="GO" id="GO:0016607">
    <property type="term" value="C:nuclear speck"/>
    <property type="evidence" value="ECO:0007669"/>
    <property type="project" value="UniProtKB-SubCell"/>
</dbReference>
<feature type="region of interest" description="Disordered" evidence="8">
    <location>
        <begin position="1"/>
        <end position="181"/>
    </location>
</feature>
<reference evidence="9" key="1">
    <citation type="submission" date="2021-01" db="EMBL/GenBank/DDBJ databases">
        <authorList>
            <person name="Corre E."/>
            <person name="Pelletier E."/>
            <person name="Niang G."/>
            <person name="Scheremetjew M."/>
            <person name="Finn R."/>
            <person name="Kale V."/>
            <person name="Holt S."/>
            <person name="Cochrane G."/>
            <person name="Meng A."/>
            <person name="Brown T."/>
            <person name="Cohen L."/>
        </authorList>
    </citation>
    <scope>NUCLEOTIDE SEQUENCE</scope>
    <source>
        <strain evidence="9">MM31A-1</strain>
    </source>
</reference>
<dbReference type="GO" id="GO:0008380">
    <property type="term" value="P:RNA splicing"/>
    <property type="evidence" value="ECO:0007669"/>
    <property type="project" value="UniProtKB-KW"/>
</dbReference>
<sequence length="249" mass="29184">MPSDSDSSVETARKLKKKVHKNHRDRGDRDKNSRNKRNEKRSRSSRRRKHHKHYRRSDRKSGRDDSDSSSSSSASSSSSDYRTRRKEKRRRRAHRRRRKESRKESDESSIEGCEGKSREVKRSRKSRRTDDCNEQKSDSTTKMSETKPVREINKEAHSDEKEGRKDNQPQKVTSNMKPMSKDEYEALQSTIREVYDPLSGRYRLVRGTGEIIERIVSRSDHERINQIATRSDGTSFSKSIIDAATRRSK</sequence>
<dbReference type="InterPro" id="IPR019532">
    <property type="entry name" value="Nucl_RNA-splicing_assoc_SR-25"/>
</dbReference>
<dbReference type="EMBL" id="HBIO01000293">
    <property type="protein sequence ID" value="CAE0455374.1"/>
    <property type="molecule type" value="Transcribed_RNA"/>
</dbReference>
<keyword evidence="7" id="KW-0539">Nucleus</keyword>
<gene>
    <name evidence="9" type="ORF">CDEB00056_LOCUS215</name>
</gene>
<feature type="compositionally biased region" description="Low complexity" evidence="8">
    <location>
        <begin position="68"/>
        <end position="80"/>
    </location>
</feature>
<accession>A0A7S3V451</accession>
<evidence type="ECO:0000256" key="1">
    <source>
        <dbReference type="ARBA" id="ARBA00004324"/>
    </source>
</evidence>
<feature type="compositionally biased region" description="Basic and acidic residues" evidence="8">
    <location>
        <begin position="128"/>
        <end position="168"/>
    </location>
</feature>
<evidence type="ECO:0000256" key="5">
    <source>
        <dbReference type="ARBA" id="ARBA00022664"/>
    </source>
</evidence>
<evidence type="ECO:0000256" key="6">
    <source>
        <dbReference type="ARBA" id="ARBA00023187"/>
    </source>
</evidence>
<evidence type="ECO:0000256" key="7">
    <source>
        <dbReference type="ARBA" id="ARBA00023242"/>
    </source>
</evidence>
<organism evidence="9">
    <name type="scientific">Chaetoceros debilis</name>
    <dbReference type="NCBI Taxonomy" id="122233"/>
    <lineage>
        <taxon>Eukaryota</taxon>
        <taxon>Sar</taxon>
        <taxon>Stramenopiles</taxon>
        <taxon>Ochrophyta</taxon>
        <taxon>Bacillariophyta</taxon>
        <taxon>Coscinodiscophyceae</taxon>
        <taxon>Chaetocerotophycidae</taxon>
        <taxon>Chaetocerotales</taxon>
        <taxon>Chaetocerotaceae</taxon>
        <taxon>Chaetoceros</taxon>
    </lineage>
</organism>
<evidence type="ECO:0000256" key="2">
    <source>
        <dbReference type="ARBA" id="ARBA00004604"/>
    </source>
</evidence>
<feature type="region of interest" description="Disordered" evidence="8">
    <location>
        <begin position="226"/>
        <end position="249"/>
    </location>
</feature>
<evidence type="ECO:0000256" key="4">
    <source>
        <dbReference type="ARBA" id="ARBA00017993"/>
    </source>
</evidence>
<dbReference type="GO" id="GO:0006397">
    <property type="term" value="P:mRNA processing"/>
    <property type="evidence" value="ECO:0007669"/>
    <property type="project" value="UniProtKB-KW"/>
</dbReference>
<dbReference type="GO" id="GO:0005730">
    <property type="term" value="C:nucleolus"/>
    <property type="evidence" value="ECO:0007669"/>
    <property type="project" value="UniProtKB-SubCell"/>
</dbReference>
<evidence type="ECO:0000256" key="3">
    <source>
        <dbReference type="ARBA" id="ARBA00006852"/>
    </source>
</evidence>
<feature type="compositionally biased region" description="Polar residues" evidence="8">
    <location>
        <begin position="226"/>
        <end position="238"/>
    </location>
</feature>
<name>A0A7S3V451_9STRA</name>
<feature type="compositionally biased region" description="Basic residues" evidence="8">
    <location>
        <begin position="14"/>
        <end position="24"/>
    </location>
</feature>
<proteinExistence type="inferred from homology"/>
<keyword evidence="5" id="KW-0507">mRNA processing</keyword>
<feature type="compositionally biased region" description="Basic residues" evidence="8">
    <location>
        <begin position="83"/>
        <end position="100"/>
    </location>
</feature>
<comment type="subcellular location">
    <subcellularLocation>
        <location evidence="1">Nucleus speckle</location>
    </subcellularLocation>
    <subcellularLocation>
        <location evidence="2">Nucleus</location>
        <location evidence="2">Nucleolus</location>
    </subcellularLocation>
</comment>
<feature type="compositionally biased region" description="Basic residues" evidence="8">
    <location>
        <begin position="34"/>
        <end position="58"/>
    </location>
</feature>
<dbReference type="Pfam" id="PF10500">
    <property type="entry name" value="SR-25"/>
    <property type="match status" value="1"/>
</dbReference>